<accession>A0A9N9PGV4</accession>
<evidence type="ECO:0000313" key="3">
    <source>
        <dbReference type="Proteomes" id="UP000789405"/>
    </source>
</evidence>
<dbReference type="OrthoDB" id="10411323at2759"/>
<proteinExistence type="predicted"/>
<keyword evidence="3" id="KW-1185">Reference proteome</keyword>
<protein>
    <submittedName>
        <fullName evidence="2">15214_t:CDS:1</fullName>
    </submittedName>
</protein>
<sequence>IWRGEESNRILWDQPIPHLHDNNDDSNHDTNIANPIGNIFHIESQTPPMDMQSDNVSEERTRANKRTKTKIRSSTSIDNTSKRKTDLEKLMKDTNRLAPINPSLS</sequence>
<gene>
    <name evidence="2" type="ORF">DERYTH_LOCUS26800</name>
</gene>
<comment type="caution">
    <text evidence="2">The sequence shown here is derived from an EMBL/GenBank/DDBJ whole genome shotgun (WGS) entry which is preliminary data.</text>
</comment>
<feature type="non-terminal residue" evidence="2">
    <location>
        <position position="1"/>
    </location>
</feature>
<organism evidence="2 3">
    <name type="scientific">Dentiscutata erythropus</name>
    <dbReference type="NCBI Taxonomy" id="1348616"/>
    <lineage>
        <taxon>Eukaryota</taxon>
        <taxon>Fungi</taxon>
        <taxon>Fungi incertae sedis</taxon>
        <taxon>Mucoromycota</taxon>
        <taxon>Glomeromycotina</taxon>
        <taxon>Glomeromycetes</taxon>
        <taxon>Diversisporales</taxon>
        <taxon>Gigasporaceae</taxon>
        <taxon>Dentiscutata</taxon>
    </lineage>
</organism>
<name>A0A9N9PGV4_9GLOM</name>
<dbReference type="AlphaFoldDB" id="A0A9N9PGV4"/>
<feature type="compositionally biased region" description="Basic and acidic residues" evidence="1">
    <location>
        <begin position="80"/>
        <end position="95"/>
    </location>
</feature>
<feature type="region of interest" description="Disordered" evidence="1">
    <location>
        <begin position="42"/>
        <end position="105"/>
    </location>
</feature>
<feature type="compositionally biased region" description="Polar residues" evidence="1">
    <location>
        <begin position="43"/>
        <end position="55"/>
    </location>
</feature>
<feature type="non-terminal residue" evidence="2">
    <location>
        <position position="105"/>
    </location>
</feature>
<reference evidence="2" key="1">
    <citation type="submission" date="2021-06" db="EMBL/GenBank/DDBJ databases">
        <authorList>
            <person name="Kallberg Y."/>
            <person name="Tangrot J."/>
            <person name="Rosling A."/>
        </authorList>
    </citation>
    <scope>NUCLEOTIDE SEQUENCE</scope>
    <source>
        <strain evidence="2">MA453B</strain>
    </source>
</reference>
<dbReference type="Proteomes" id="UP000789405">
    <property type="component" value="Unassembled WGS sequence"/>
</dbReference>
<evidence type="ECO:0000313" key="2">
    <source>
        <dbReference type="EMBL" id="CAG8819562.1"/>
    </source>
</evidence>
<dbReference type="EMBL" id="CAJVPY010058128">
    <property type="protein sequence ID" value="CAG8819562.1"/>
    <property type="molecule type" value="Genomic_DNA"/>
</dbReference>
<evidence type="ECO:0000256" key="1">
    <source>
        <dbReference type="SAM" id="MobiDB-lite"/>
    </source>
</evidence>